<name>A0ABX2TCN4_9PROT</name>
<accession>A0ABX2TCN4</accession>
<gene>
    <name evidence="1" type="ORF">HND93_20070</name>
</gene>
<comment type="caution">
    <text evidence="1">The sequence shown here is derived from an EMBL/GenBank/DDBJ whole genome shotgun (WGS) entry which is preliminary data.</text>
</comment>
<proteinExistence type="predicted"/>
<evidence type="ECO:0000313" key="2">
    <source>
        <dbReference type="Proteomes" id="UP000584642"/>
    </source>
</evidence>
<sequence>MSVIAKMQNINAASLAHISLLDDFIKLTQEKVVGHADPFVRESLGELLDSLRHERQGYVTLLGSSPMGKAA</sequence>
<dbReference type="RefSeq" id="WP_180283786.1">
    <property type="nucleotide sequence ID" value="NZ_JABFDB010000014.1"/>
</dbReference>
<dbReference type="Proteomes" id="UP000584642">
    <property type="component" value="Unassembled WGS sequence"/>
</dbReference>
<reference evidence="1 2" key="1">
    <citation type="submission" date="2020-05" db="EMBL/GenBank/DDBJ databases">
        <title>Azospirillum oleiclasticum sp. nov, a nitrogen-fixing and heavy crude oil-emulsifying bacterium isolated from the crude oil of Yumen Oilfield.</title>
        <authorList>
            <person name="Wu D."/>
            <person name="Cai M."/>
            <person name="Zhang X."/>
        </authorList>
    </citation>
    <scope>NUCLEOTIDE SEQUENCE [LARGE SCALE GENOMIC DNA]</scope>
    <source>
        <strain evidence="1 2">ROY-1-1-2</strain>
    </source>
</reference>
<dbReference type="EMBL" id="JABFDB010000014">
    <property type="protein sequence ID" value="NYZ22018.1"/>
    <property type="molecule type" value="Genomic_DNA"/>
</dbReference>
<protein>
    <submittedName>
        <fullName evidence="1">Uncharacterized protein</fullName>
    </submittedName>
</protein>
<keyword evidence="2" id="KW-1185">Reference proteome</keyword>
<evidence type="ECO:0000313" key="1">
    <source>
        <dbReference type="EMBL" id="NYZ22018.1"/>
    </source>
</evidence>
<organism evidence="1 2">
    <name type="scientific">Azospirillum oleiclasticum</name>
    <dbReference type="NCBI Taxonomy" id="2735135"/>
    <lineage>
        <taxon>Bacteria</taxon>
        <taxon>Pseudomonadati</taxon>
        <taxon>Pseudomonadota</taxon>
        <taxon>Alphaproteobacteria</taxon>
        <taxon>Rhodospirillales</taxon>
        <taxon>Azospirillaceae</taxon>
        <taxon>Azospirillum</taxon>
    </lineage>
</organism>